<evidence type="ECO:0000313" key="1">
    <source>
        <dbReference type="EMBL" id="KZN57427.1"/>
    </source>
</evidence>
<dbReference type="PATRIC" id="fig|1365248.3.peg.5453"/>
<organism evidence="1 2">
    <name type="scientific">Pseudoalteromonas luteoviolacea CPMOR-1</name>
    <dbReference type="NCBI Taxonomy" id="1365248"/>
    <lineage>
        <taxon>Bacteria</taxon>
        <taxon>Pseudomonadati</taxon>
        <taxon>Pseudomonadota</taxon>
        <taxon>Gammaproteobacteria</taxon>
        <taxon>Alteromonadales</taxon>
        <taxon>Pseudoalteromonadaceae</taxon>
        <taxon>Pseudoalteromonas</taxon>
    </lineage>
</organism>
<dbReference type="EMBL" id="AUYC01000097">
    <property type="protein sequence ID" value="KZN57427.1"/>
    <property type="molecule type" value="Genomic_DNA"/>
</dbReference>
<comment type="caution">
    <text evidence="1">The sequence shown here is derived from an EMBL/GenBank/DDBJ whole genome shotgun (WGS) entry which is preliminary data.</text>
</comment>
<dbReference type="Proteomes" id="UP000076486">
    <property type="component" value="Unassembled WGS sequence"/>
</dbReference>
<protein>
    <submittedName>
        <fullName evidence="1">Uncharacterized protein</fullName>
    </submittedName>
</protein>
<reference evidence="1 2" key="1">
    <citation type="submission" date="2013-07" db="EMBL/GenBank/DDBJ databases">
        <title>Comparative Genomic and Metabolomic Analysis of Twelve Strains of Pseudoalteromonas luteoviolacea.</title>
        <authorList>
            <person name="Vynne N.G."/>
            <person name="Mansson M."/>
            <person name="Gram L."/>
        </authorList>
    </citation>
    <scope>NUCLEOTIDE SEQUENCE [LARGE SCALE GENOMIC DNA]</scope>
    <source>
        <strain evidence="1 2">CPMOR-1</strain>
    </source>
</reference>
<accession>A0A167GXV5</accession>
<name>A0A167GXV5_9GAMM</name>
<dbReference type="AlphaFoldDB" id="A0A167GXV5"/>
<feature type="non-terminal residue" evidence="1">
    <location>
        <position position="1"/>
    </location>
</feature>
<evidence type="ECO:0000313" key="2">
    <source>
        <dbReference type="Proteomes" id="UP000076486"/>
    </source>
</evidence>
<gene>
    <name evidence="1" type="ORF">N473_26750</name>
</gene>
<sequence length="311" mass="33542">ATGDVSIEFSVDILPSTIRYDVDELEEITVPSPPNGIDYNLLPTGSVPIIHEDHLICIQHRDRNAHSSLTNGQTVNVISGANWLDIVDSEGKSLYSLTDDNYSYDRALGTVTIKAGVSAFTAPFIITAIQSELVQVDSINGQDIQLLTSLSKSYPVGSTVSSVQRLGNFQARSSDERTVSAWQNNFGDTGASASNTVNTIQYPIQMINSGAINQRWAIVFTSTTEFTVYGETLGAVLNGSISSDCKPINPFVNSPYFTILSAAFGAGLNVGEAFLFTTYASSKPTMLVRSISPGHTNIEHDSSTISFRGFY</sequence>
<proteinExistence type="predicted"/>